<accession>S8A4R7</accession>
<evidence type="ECO:0000313" key="3">
    <source>
        <dbReference type="EMBL" id="EPS37774.1"/>
    </source>
</evidence>
<feature type="compositionally biased region" description="Polar residues" evidence="1">
    <location>
        <begin position="159"/>
        <end position="171"/>
    </location>
</feature>
<dbReference type="OMA" id="CTQANNI"/>
<reference evidence="4" key="2">
    <citation type="submission" date="2013-04" db="EMBL/GenBank/DDBJ databases">
        <title>Genomic mechanisms accounting for the adaptation to parasitism in nematode-trapping fungi.</title>
        <authorList>
            <person name="Ahren D.G."/>
        </authorList>
    </citation>
    <scope>NUCLEOTIDE SEQUENCE [LARGE SCALE GENOMIC DNA]</scope>
    <source>
        <strain evidence="4">CBS 200.50</strain>
    </source>
</reference>
<gene>
    <name evidence="3" type="ORF">H072_8339</name>
</gene>
<feature type="region of interest" description="Disordered" evidence="1">
    <location>
        <begin position="132"/>
        <end position="171"/>
    </location>
</feature>
<name>S8A4R7_DACHA</name>
<evidence type="ECO:0000313" key="4">
    <source>
        <dbReference type="Proteomes" id="UP000015100"/>
    </source>
</evidence>
<proteinExistence type="predicted"/>
<feature type="signal peptide" evidence="2">
    <location>
        <begin position="1"/>
        <end position="21"/>
    </location>
</feature>
<feature type="chain" id="PRO_5004547504" description="Ecp2 effector protein domain-containing protein" evidence="2">
    <location>
        <begin position="22"/>
        <end position="324"/>
    </location>
</feature>
<dbReference type="EMBL" id="AQGS01000598">
    <property type="protein sequence ID" value="EPS37774.1"/>
    <property type="molecule type" value="Genomic_DNA"/>
</dbReference>
<dbReference type="OrthoDB" id="5414257at2759"/>
<organism evidence="3 4">
    <name type="scientific">Dactylellina haptotyla (strain CBS 200.50)</name>
    <name type="common">Nematode-trapping fungus</name>
    <name type="synonym">Monacrosporium haptotylum</name>
    <dbReference type="NCBI Taxonomy" id="1284197"/>
    <lineage>
        <taxon>Eukaryota</taxon>
        <taxon>Fungi</taxon>
        <taxon>Dikarya</taxon>
        <taxon>Ascomycota</taxon>
        <taxon>Pezizomycotina</taxon>
        <taxon>Orbiliomycetes</taxon>
        <taxon>Orbiliales</taxon>
        <taxon>Orbiliaceae</taxon>
        <taxon>Dactylellina</taxon>
    </lineage>
</organism>
<keyword evidence="2" id="KW-0732">Signal</keyword>
<dbReference type="Proteomes" id="UP000015100">
    <property type="component" value="Unassembled WGS sequence"/>
</dbReference>
<comment type="caution">
    <text evidence="3">The sequence shown here is derived from an EMBL/GenBank/DDBJ whole genome shotgun (WGS) entry which is preliminary data.</text>
</comment>
<sequence length="324" mass="36005">MRRMIAVFFLAIYWFSCRVFAGPVIAGTGQDGKEALDRVHYNLSILDILHHLYGTKVGNSKRDIIRRADGSEYVDASCPGGETNHIDGRVSHCVYRTPIREYNNAIRDLHYKLTRRDVNELGPVYISNSSVVAPARTRRDSRNKRSPETLDQIPDETEPNGTDRTPPLGNSYSWDIDGTGPYCYGSGTWALDSELAGIRESVCTQANNIDNAGFVTQMVYYFIVSPLPERNNYGDKPPALPLRSEAGTIISVNAEITGPMFQLPPPLLQDACNAALAELIWHNCQGRNRDTRGGQMRVAYIPKDAGGVAEQIWMFGVDPQDGDH</sequence>
<evidence type="ECO:0008006" key="5">
    <source>
        <dbReference type="Google" id="ProtNLM"/>
    </source>
</evidence>
<evidence type="ECO:0000256" key="1">
    <source>
        <dbReference type="SAM" id="MobiDB-lite"/>
    </source>
</evidence>
<protein>
    <recommendedName>
        <fullName evidence="5">Ecp2 effector protein domain-containing protein</fullName>
    </recommendedName>
</protein>
<evidence type="ECO:0000256" key="2">
    <source>
        <dbReference type="SAM" id="SignalP"/>
    </source>
</evidence>
<dbReference type="AlphaFoldDB" id="S8A4R7"/>
<keyword evidence="4" id="KW-1185">Reference proteome</keyword>
<feature type="compositionally biased region" description="Basic and acidic residues" evidence="1">
    <location>
        <begin position="137"/>
        <end position="148"/>
    </location>
</feature>
<dbReference type="HOGENOM" id="CLU_857944_0_0_1"/>
<reference evidence="3 4" key="1">
    <citation type="journal article" date="2013" name="PLoS Genet.">
        <title>Genomic mechanisms accounting for the adaptation to parasitism in nematode-trapping fungi.</title>
        <authorList>
            <person name="Meerupati T."/>
            <person name="Andersson K.M."/>
            <person name="Friman E."/>
            <person name="Kumar D."/>
            <person name="Tunlid A."/>
            <person name="Ahren D."/>
        </authorList>
    </citation>
    <scope>NUCLEOTIDE SEQUENCE [LARGE SCALE GENOMIC DNA]</scope>
    <source>
        <strain evidence="3 4">CBS 200.50</strain>
    </source>
</reference>